<accession>A0A067NAL1</accession>
<feature type="region of interest" description="Disordered" evidence="1">
    <location>
        <begin position="180"/>
        <end position="207"/>
    </location>
</feature>
<dbReference type="AlphaFoldDB" id="A0A067NAL1"/>
<evidence type="ECO:0000313" key="2">
    <source>
        <dbReference type="EMBL" id="KDQ25088.1"/>
    </source>
</evidence>
<reference evidence="3" key="1">
    <citation type="journal article" date="2014" name="Proc. Natl. Acad. Sci. U.S.A.">
        <title>Extensive sampling of basidiomycete genomes demonstrates inadequacy of the white-rot/brown-rot paradigm for wood decay fungi.</title>
        <authorList>
            <person name="Riley R."/>
            <person name="Salamov A.A."/>
            <person name="Brown D.W."/>
            <person name="Nagy L.G."/>
            <person name="Floudas D."/>
            <person name="Held B.W."/>
            <person name="Levasseur A."/>
            <person name="Lombard V."/>
            <person name="Morin E."/>
            <person name="Otillar R."/>
            <person name="Lindquist E.A."/>
            <person name="Sun H."/>
            <person name="LaButti K.M."/>
            <person name="Schmutz J."/>
            <person name="Jabbour D."/>
            <person name="Luo H."/>
            <person name="Baker S.E."/>
            <person name="Pisabarro A.G."/>
            <person name="Walton J.D."/>
            <person name="Blanchette R.A."/>
            <person name="Henrissat B."/>
            <person name="Martin F."/>
            <person name="Cullen D."/>
            <person name="Hibbett D.S."/>
            <person name="Grigoriev I.V."/>
        </authorList>
    </citation>
    <scope>NUCLEOTIDE SEQUENCE [LARGE SCALE GENOMIC DNA]</scope>
    <source>
        <strain evidence="3">PC15</strain>
    </source>
</reference>
<protein>
    <submittedName>
        <fullName evidence="2">Uncharacterized protein</fullName>
    </submittedName>
</protein>
<dbReference type="HOGENOM" id="CLU_990853_0_0_1"/>
<dbReference type="VEuPathDB" id="FungiDB:PLEOSDRAFT_1114044"/>
<dbReference type="EMBL" id="KL198011">
    <property type="protein sequence ID" value="KDQ25088.1"/>
    <property type="molecule type" value="Genomic_DNA"/>
</dbReference>
<evidence type="ECO:0000256" key="1">
    <source>
        <dbReference type="SAM" id="MobiDB-lite"/>
    </source>
</evidence>
<feature type="region of interest" description="Disordered" evidence="1">
    <location>
        <begin position="81"/>
        <end position="109"/>
    </location>
</feature>
<organism evidence="2 3">
    <name type="scientific">Pleurotus ostreatus (strain PC15)</name>
    <name type="common">Oyster mushroom</name>
    <dbReference type="NCBI Taxonomy" id="1137138"/>
    <lineage>
        <taxon>Eukaryota</taxon>
        <taxon>Fungi</taxon>
        <taxon>Dikarya</taxon>
        <taxon>Basidiomycota</taxon>
        <taxon>Agaricomycotina</taxon>
        <taxon>Agaricomycetes</taxon>
        <taxon>Agaricomycetidae</taxon>
        <taxon>Agaricales</taxon>
        <taxon>Pleurotineae</taxon>
        <taxon>Pleurotaceae</taxon>
        <taxon>Pleurotus</taxon>
    </lineage>
</organism>
<dbReference type="OrthoDB" id="5596707at2759"/>
<dbReference type="InParanoid" id="A0A067NAL1"/>
<name>A0A067NAL1_PLEO1</name>
<dbReference type="Proteomes" id="UP000027073">
    <property type="component" value="Unassembled WGS sequence"/>
</dbReference>
<sequence>MAQTTHQYQSCIEDPKIVARVIQRALNGTIQLKMKDLLAIAPDANVYSPNEAPTSRPPQLMFAQHVAGQHQHLQAVTSTTAMNWQSRHSNSSTKKSHHPSRSSRSSMPPISMSPAVWLSLSNIALTNLEENGYTRYVHVYASGACSNHAQPRLTSTDMDNSPPSTPIEFLFRSIFPHPHLSSTTLRAPHPSERRTDSSTRPAANDESFETMVKRDFPQHGAASLEASHSDLSIDVEHPHSPLPYVDNRSLRLTVATPSTAIIRTAREPPIELLIALRPRTR</sequence>
<feature type="compositionally biased region" description="Polar residues" evidence="1">
    <location>
        <begin position="81"/>
        <end position="90"/>
    </location>
</feature>
<evidence type="ECO:0000313" key="3">
    <source>
        <dbReference type="Proteomes" id="UP000027073"/>
    </source>
</evidence>
<proteinExistence type="predicted"/>
<gene>
    <name evidence="2" type="ORF">PLEOSDRAFT_1114044</name>
</gene>